<evidence type="ECO:0000313" key="2">
    <source>
        <dbReference type="Proteomes" id="UP000663864"/>
    </source>
</evidence>
<dbReference type="GO" id="GO:0005813">
    <property type="term" value="C:centrosome"/>
    <property type="evidence" value="ECO:0007669"/>
    <property type="project" value="TreeGrafter"/>
</dbReference>
<gene>
    <name evidence="1" type="ORF">ZHD862_LOCUS39173</name>
</gene>
<organism evidence="1 2">
    <name type="scientific">Rotaria sordida</name>
    <dbReference type="NCBI Taxonomy" id="392033"/>
    <lineage>
        <taxon>Eukaryota</taxon>
        <taxon>Metazoa</taxon>
        <taxon>Spiralia</taxon>
        <taxon>Gnathifera</taxon>
        <taxon>Rotifera</taxon>
        <taxon>Eurotatoria</taxon>
        <taxon>Bdelloidea</taxon>
        <taxon>Philodinida</taxon>
        <taxon>Philodinidae</taxon>
        <taxon>Rotaria</taxon>
    </lineage>
</organism>
<comment type="caution">
    <text evidence="1">The sequence shown here is derived from an EMBL/GenBank/DDBJ whole genome shotgun (WGS) entry which is preliminary data.</text>
</comment>
<dbReference type="PANTHER" id="PTHR46591">
    <property type="entry name" value="ZINC FINGER FYVE DOMAIN-CONTAINING PROTEIN 26"/>
    <property type="match status" value="1"/>
</dbReference>
<dbReference type="AlphaFoldDB" id="A0A815WIJ2"/>
<proteinExistence type="predicted"/>
<dbReference type="Proteomes" id="UP000663864">
    <property type="component" value="Unassembled WGS sequence"/>
</dbReference>
<feature type="non-terminal residue" evidence="1">
    <location>
        <position position="1"/>
    </location>
</feature>
<dbReference type="GO" id="GO:0032465">
    <property type="term" value="P:regulation of cytokinesis"/>
    <property type="evidence" value="ECO:0007669"/>
    <property type="project" value="TreeGrafter"/>
</dbReference>
<reference evidence="1" key="1">
    <citation type="submission" date="2021-02" db="EMBL/GenBank/DDBJ databases">
        <authorList>
            <person name="Nowell W R."/>
        </authorList>
    </citation>
    <scope>NUCLEOTIDE SEQUENCE</scope>
</reference>
<name>A0A815WIJ2_9BILA</name>
<evidence type="ECO:0000313" key="1">
    <source>
        <dbReference type="EMBL" id="CAF1544489.1"/>
    </source>
</evidence>
<accession>A0A815WIJ2</accession>
<dbReference type="PANTHER" id="PTHR46591:SF1">
    <property type="entry name" value="ZINC FINGER FYVE DOMAIN-CONTAINING PROTEIN 26"/>
    <property type="match status" value="1"/>
</dbReference>
<dbReference type="GO" id="GO:0032266">
    <property type="term" value="F:phosphatidylinositol-3-phosphate binding"/>
    <property type="evidence" value="ECO:0007669"/>
    <property type="project" value="InterPro"/>
</dbReference>
<sequence>TYLYEQEMYNSLQQLQLFMNDFINAAVTSIKLFTLHRTTYIDLFEKRLNYLQNALECFQQGKIDTEQTMIKIQRY</sequence>
<dbReference type="GO" id="GO:0000724">
    <property type="term" value="P:double-strand break repair via homologous recombination"/>
    <property type="evidence" value="ECO:0007669"/>
    <property type="project" value="InterPro"/>
</dbReference>
<dbReference type="InterPro" id="IPR028730">
    <property type="entry name" value="ZFYVE26"/>
</dbReference>
<dbReference type="GO" id="GO:0000281">
    <property type="term" value="P:mitotic cytokinesis"/>
    <property type="evidence" value="ECO:0007669"/>
    <property type="project" value="InterPro"/>
</dbReference>
<dbReference type="GO" id="GO:0030496">
    <property type="term" value="C:midbody"/>
    <property type="evidence" value="ECO:0007669"/>
    <property type="project" value="TreeGrafter"/>
</dbReference>
<dbReference type="EMBL" id="CAJNOT010014679">
    <property type="protein sequence ID" value="CAF1544489.1"/>
    <property type="molecule type" value="Genomic_DNA"/>
</dbReference>
<protein>
    <submittedName>
        <fullName evidence="1">Uncharacterized protein</fullName>
    </submittedName>
</protein>